<dbReference type="InterPro" id="IPR002577">
    <property type="entry name" value="HTH_HxlR"/>
</dbReference>
<dbReference type="PROSITE" id="PS51118">
    <property type="entry name" value="HTH_HXLR"/>
    <property type="match status" value="1"/>
</dbReference>
<evidence type="ECO:0000256" key="2">
    <source>
        <dbReference type="ARBA" id="ARBA00023125"/>
    </source>
</evidence>
<dbReference type="EMBL" id="AWTC01000011">
    <property type="protein sequence ID" value="EST11415.1"/>
    <property type="molecule type" value="Genomic_DNA"/>
</dbReference>
<dbReference type="PANTHER" id="PTHR33204:SF29">
    <property type="entry name" value="TRANSCRIPTIONAL REGULATOR"/>
    <property type="match status" value="1"/>
</dbReference>
<dbReference type="eggNOG" id="COG1733">
    <property type="taxonomic scope" value="Bacteria"/>
</dbReference>
<dbReference type="SUPFAM" id="SSF46785">
    <property type="entry name" value="Winged helix' DNA-binding domain"/>
    <property type="match status" value="1"/>
</dbReference>
<evidence type="ECO:0000256" key="1">
    <source>
        <dbReference type="ARBA" id="ARBA00023015"/>
    </source>
</evidence>
<dbReference type="STRING" id="1395513.P343_11615"/>
<feature type="domain" description="HTH hxlR-type" evidence="4">
    <location>
        <begin position="9"/>
        <end position="108"/>
    </location>
</feature>
<dbReference type="Gene3D" id="1.10.10.10">
    <property type="entry name" value="Winged helix-like DNA-binding domain superfamily/Winged helix DNA-binding domain"/>
    <property type="match status" value="1"/>
</dbReference>
<keyword evidence="1" id="KW-0805">Transcription regulation</keyword>
<comment type="caution">
    <text evidence="5">The sequence shown here is derived from an EMBL/GenBank/DDBJ whole genome shotgun (WGS) entry which is preliminary data.</text>
</comment>
<dbReference type="InterPro" id="IPR036390">
    <property type="entry name" value="WH_DNA-bd_sf"/>
</dbReference>
<keyword evidence="2" id="KW-0238">DNA-binding</keyword>
<reference evidence="5 6" key="1">
    <citation type="journal article" date="2013" name="Genome Announc.">
        <title>Genome Sequence of Sporolactobacillus laevolacticus DSM442, an Efficient Polymer-Grade D-Lactate Producer from Agricultural Waste Cottonseed as a Nitrogen Source.</title>
        <authorList>
            <person name="Wang H."/>
            <person name="Wang L."/>
            <person name="Ju J."/>
            <person name="Yu B."/>
            <person name="Ma Y."/>
        </authorList>
    </citation>
    <scope>NUCLEOTIDE SEQUENCE [LARGE SCALE GENOMIC DNA]</scope>
    <source>
        <strain evidence="5 6">DSM 442</strain>
    </source>
</reference>
<dbReference type="InterPro" id="IPR036388">
    <property type="entry name" value="WH-like_DNA-bd_sf"/>
</dbReference>
<proteinExistence type="predicted"/>
<evidence type="ECO:0000256" key="3">
    <source>
        <dbReference type="ARBA" id="ARBA00023163"/>
    </source>
</evidence>
<accession>V6IW57</accession>
<evidence type="ECO:0000313" key="5">
    <source>
        <dbReference type="EMBL" id="EST11415.1"/>
    </source>
</evidence>
<evidence type="ECO:0000259" key="4">
    <source>
        <dbReference type="PROSITE" id="PS51118"/>
    </source>
</evidence>
<keyword evidence="6" id="KW-1185">Reference proteome</keyword>
<dbReference type="OrthoDB" id="9791143at2"/>
<dbReference type="RefSeq" id="WP_023510568.1">
    <property type="nucleotide sequence ID" value="NZ_AWTC01000011.1"/>
</dbReference>
<evidence type="ECO:0000313" key="6">
    <source>
        <dbReference type="Proteomes" id="UP000018296"/>
    </source>
</evidence>
<dbReference type="Pfam" id="PF01638">
    <property type="entry name" value="HxlR"/>
    <property type="match status" value="1"/>
</dbReference>
<organism evidence="5 6">
    <name type="scientific">Sporolactobacillus laevolacticus DSM 442</name>
    <dbReference type="NCBI Taxonomy" id="1395513"/>
    <lineage>
        <taxon>Bacteria</taxon>
        <taxon>Bacillati</taxon>
        <taxon>Bacillota</taxon>
        <taxon>Bacilli</taxon>
        <taxon>Bacillales</taxon>
        <taxon>Sporolactobacillaceae</taxon>
        <taxon>Sporolactobacillus</taxon>
    </lineage>
</organism>
<sequence>MKLRHQFTCPLELVHDMIKGKWKPIILWRLRLGKTSLSKLEKDIEGISQKMLLEHLKELIEFGFVDKKTYEGYPLHVDYFLTKPHGERILEALKIMQQIGIDYLLERDQEEELRKRGIIS</sequence>
<name>V6IW57_9BACL</name>
<dbReference type="PATRIC" id="fig|1395513.3.peg.2349"/>
<protein>
    <submittedName>
        <fullName evidence="5">Transcriptional regulator</fullName>
    </submittedName>
</protein>
<dbReference type="Proteomes" id="UP000018296">
    <property type="component" value="Unassembled WGS sequence"/>
</dbReference>
<keyword evidence="3" id="KW-0804">Transcription</keyword>
<dbReference type="GO" id="GO:0003677">
    <property type="term" value="F:DNA binding"/>
    <property type="evidence" value="ECO:0007669"/>
    <property type="project" value="UniProtKB-KW"/>
</dbReference>
<gene>
    <name evidence="5" type="ORF">P343_11615</name>
</gene>
<dbReference type="AlphaFoldDB" id="V6IW57"/>
<dbReference type="PANTHER" id="PTHR33204">
    <property type="entry name" value="TRANSCRIPTIONAL REGULATOR, MARR FAMILY"/>
    <property type="match status" value="1"/>
</dbReference>